<keyword evidence="5 8" id="KW-1133">Transmembrane helix</keyword>
<gene>
    <name evidence="9" type="ORF">KDK_48130</name>
</gene>
<dbReference type="RefSeq" id="WP_126552586.1">
    <property type="nucleotide sequence ID" value="NZ_BIFS01000001.1"/>
</dbReference>
<accession>A0A402APC5</accession>
<feature type="transmembrane region" description="Helical" evidence="8">
    <location>
        <begin position="351"/>
        <end position="375"/>
    </location>
</feature>
<feature type="transmembrane region" description="Helical" evidence="8">
    <location>
        <begin position="135"/>
        <end position="156"/>
    </location>
</feature>
<evidence type="ECO:0000256" key="2">
    <source>
        <dbReference type="ARBA" id="ARBA00022475"/>
    </source>
</evidence>
<proteinExistence type="inferred from homology"/>
<dbReference type="Proteomes" id="UP000287188">
    <property type="component" value="Unassembled WGS sequence"/>
</dbReference>
<evidence type="ECO:0000256" key="5">
    <source>
        <dbReference type="ARBA" id="ARBA00022989"/>
    </source>
</evidence>
<feature type="transmembrane region" description="Helical" evidence="8">
    <location>
        <begin position="163"/>
        <end position="183"/>
    </location>
</feature>
<feature type="transmembrane region" description="Helical" evidence="8">
    <location>
        <begin position="387"/>
        <end position="408"/>
    </location>
</feature>
<comment type="caution">
    <text evidence="9">The sequence shown here is derived from an EMBL/GenBank/DDBJ whole genome shotgun (WGS) entry which is preliminary data.</text>
</comment>
<keyword evidence="3" id="KW-0808">Transferase</keyword>
<dbReference type="Pfam" id="PF09594">
    <property type="entry name" value="GT87"/>
    <property type="match status" value="1"/>
</dbReference>
<keyword evidence="2" id="KW-1003">Cell membrane</keyword>
<keyword evidence="4 8" id="KW-0812">Transmembrane</keyword>
<dbReference type="InterPro" id="IPR018584">
    <property type="entry name" value="GT87"/>
</dbReference>
<feature type="transmembrane region" description="Helical" evidence="8">
    <location>
        <begin position="287"/>
        <end position="307"/>
    </location>
</feature>
<evidence type="ECO:0008006" key="11">
    <source>
        <dbReference type="Google" id="ProtNLM"/>
    </source>
</evidence>
<evidence type="ECO:0000256" key="3">
    <source>
        <dbReference type="ARBA" id="ARBA00022679"/>
    </source>
</evidence>
<evidence type="ECO:0000313" key="10">
    <source>
        <dbReference type="Proteomes" id="UP000287188"/>
    </source>
</evidence>
<protein>
    <recommendedName>
        <fullName evidence="11">DUF2029 domain-containing protein</fullName>
    </recommendedName>
</protein>
<evidence type="ECO:0000256" key="1">
    <source>
        <dbReference type="ARBA" id="ARBA00004651"/>
    </source>
</evidence>
<reference evidence="10" key="1">
    <citation type="submission" date="2018-12" db="EMBL/GenBank/DDBJ databases">
        <title>Tengunoibacter tsumagoiensis gen. nov., sp. nov., Dictyobacter kobayashii sp. nov., D. alpinus sp. nov., and D. joshuensis sp. nov. and description of Dictyobacteraceae fam. nov. within the order Ktedonobacterales isolated from Tengu-no-mugimeshi.</title>
        <authorList>
            <person name="Wang C.M."/>
            <person name="Zheng Y."/>
            <person name="Sakai Y."/>
            <person name="Toyoda A."/>
            <person name="Minakuchi Y."/>
            <person name="Abe K."/>
            <person name="Yokota A."/>
            <person name="Yabe S."/>
        </authorList>
    </citation>
    <scope>NUCLEOTIDE SEQUENCE [LARGE SCALE GENOMIC DNA]</scope>
    <source>
        <strain evidence="10">Uno11</strain>
    </source>
</reference>
<feature type="transmembrane region" description="Helical" evidence="8">
    <location>
        <begin position="203"/>
        <end position="225"/>
    </location>
</feature>
<evidence type="ECO:0000256" key="7">
    <source>
        <dbReference type="ARBA" id="ARBA00024033"/>
    </source>
</evidence>
<evidence type="ECO:0000256" key="8">
    <source>
        <dbReference type="SAM" id="Phobius"/>
    </source>
</evidence>
<name>A0A402APC5_9CHLR</name>
<evidence type="ECO:0000256" key="6">
    <source>
        <dbReference type="ARBA" id="ARBA00023136"/>
    </source>
</evidence>
<comment type="subcellular location">
    <subcellularLocation>
        <location evidence="1">Cell membrane</location>
        <topology evidence="1">Multi-pass membrane protein</topology>
    </subcellularLocation>
</comment>
<dbReference type="OrthoDB" id="2080767at2"/>
<feature type="transmembrane region" description="Helical" evidence="8">
    <location>
        <begin position="245"/>
        <end position="267"/>
    </location>
</feature>
<dbReference type="GO" id="GO:0005886">
    <property type="term" value="C:plasma membrane"/>
    <property type="evidence" value="ECO:0007669"/>
    <property type="project" value="UniProtKB-SubCell"/>
</dbReference>
<keyword evidence="10" id="KW-1185">Reference proteome</keyword>
<feature type="transmembrane region" description="Helical" evidence="8">
    <location>
        <begin position="428"/>
        <end position="446"/>
    </location>
</feature>
<dbReference type="AlphaFoldDB" id="A0A402APC5"/>
<feature type="transmembrane region" description="Helical" evidence="8">
    <location>
        <begin position="314"/>
        <end position="339"/>
    </location>
</feature>
<keyword evidence="6 8" id="KW-0472">Membrane</keyword>
<evidence type="ECO:0000256" key="4">
    <source>
        <dbReference type="ARBA" id="ARBA00022692"/>
    </source>
</evidence>
<evidence type="ECO:0000313" key="9">
    <source>
        <dbReference type="EMBL" id="GCE21013.1"/>
    </source>
</evidence>
<organism evidence="9 10">
    <name type="scientific">Dictyobacter kobayashii</name>
    <dbReference type="NCBI Taxonomy" id="2014872"/>
    <lineage>
        <taxon>Bacteria</taxon>
        <taxon>Bacillati</taxon>
        <taxon>Chloroflexota</taxon>
        <taxon>Ktedonobacteria</taxon>
        <taxon>Ktedonobacterales</taxon>
        <taxon>Dictyobacteraceae</taxon>
        <taxon>Dictyobacter</taxon>
    </lineage>
</organism>
<dbReference type="EMBL" id="BIFS01000001">
    <property type="protein sequence ID" value="GCE21013.1"/>
    <property type="molecule type" value="Genomic_DNA"/>
</dbReference>
<dbReference type="GO" id="GO:0016758">
    <property type="term" value="F:hexosyltransferase activity"/>
    <property type="evidence" value="ECO:0007669"/>
    <property type="project" value="InterPro"/>
</dbReference>
<feature type="transmembrane region" description="Helical" evidence="8">
    <location>
        <begin position="12"/>
        <end position="30"/>
    </location>
</feature>
<comment type="similarity">
    <text evidence="7">Belongs to the glycosyltransferase 87 family.</text>
</comment>
<sequence>MIASSISKKRISILDIVVIFIMAGLLYYGASWQIFAIHTDAARYQCYTRAFWHGTSALNTLPPGQCNFLIHPSKQLIPLPHAELVKKMSDFGLPAGLVHFVDAQLPDQPFHALPYEYPMLTLIPFTLSLLVPMNLFQVAFAFWMLVVAALVYLVLLKWRSRKAALVYAFLLVVGGWGTVAGRFDIIPSALTLFGVICAMKKRWNWAFVLLAFAVLFKFYPVVLLLPFLIAQQKDSALPWKSWRRLIPLGLFVAVCVVVMGISLLLSVEGTLSPFSYFTTRPIQVESLPASLLWILSLVLSKPAHYAYTFGSLNILASGATVLSLLATLAELVGVVYVFWLQWRGKIDLATTSLLTLLVVMVTGKVFSPQYLIWVIPLVAYIGEDRRWWVICWGLIGLLTTWIYPYIYIMTHDIEKVPYLPPFFPATTIRNFLLAAFVLGVLHVATYNRSQQTVFMGEPQTSDLNRTSPVATTQG</sequence>